<evidence type="ECO:0000313" key="4">
    <source>
        <dbReference type="Proteomes" id="UP000233551"/>
    </source>
</evidence>
<dbReference type="Proteomes" id="UP000233551">
    <property type="component" value="Unassembled WGS sequence"/>
</dbReference>
<sequence>MRMKSSSNALMRKIRNINGLDGKLECRRRTLRYFLGQLEQEKKKAKGGRLRAVTAVHDQTWVPHVVRKSRDEVRVSIDHAFKIRGSNERRIVDVCTETIQTSPKLPILHKNYSYGFGARMPILLVSGDQSQ</sequence>
<dbReference type="EMBL" id="PGOL01000679">
    <property type="protein sequence ID" value="PKI66312.1"/>
    <property type="molecule type" value="Genomic_DNA"/>
</dbReference>
<reference evidence="2 4" key="3">
    <citation type="submission" date="2017-11" db="EMBL/GenBank/DDBJ databases">
        <title>De-novo sequencing of pomegranate (Punica granatum L.) genome.</title>
        <authorList>
            <person name="Akparov Z."/>
            <person name="Amiraslanov A."/>
            <person name="Hajiyeva S."/>
            <person name="Abbasov M."/>
            <person name="Kaur K."/>
            <person name="Hamwieh A."/>
            <person name="Solovyev V."/>
            <person name="Salamov A."/>
            <person name="Braich B."/>
            <person name="Kosarev P."/>
            <person name="Mahmoud A."/>
            <person name="Hajiyev E."/>
            <person name="Babayeva S."/>
            <person name="Izzatullayeva V."/>
            <person name="Mammadov A."/>
            <person name="Mammadov A."/>
            <person name="Sharifova S."/>
            <person name="Ojaghi J."/>
            <person name="Eynullazada K."/>
            <person name="Bayramov B."/>
            <person name="Abdulazimova A."/>
            <person name="Shahmuradov I."/>
        </authorList>
    </citation>
    <scope>NUCLEOTIDE SEQUENCE [LARGE SCALE GENOMIC DNA]</scope>
    <source>
        <strain evidence="2">AG2017</strain>
        <strain evidence="4">cv. AG2017</strain>
        <tissue evidence="2">Leaf</tissue>
    </source>
</reference>
<protein>
    <submittedName>
        <fullName evidence="1">Uncharacterized protein</fullName>
    </submittedName>
</protein>
<proteinExistence type="predicted"/>
<evidence type="ECO:0000313" key="3">
    <source>
        <dbReference type="Proteomes" id="UP000197138"/>
    </source>
</evidence>
<reference evidence="1" key="2">
    <citation type="submission" date="2017-06" db="EMBL/GenBank/DDBJ databases">
        <title>The pomegranate genome and the genomics of punicalagin biosynthesis.</title>
        <authorList>
            <person name="Xu C."/>
        </authorList>
    </citation>
    <scope>NUCLEOTIDE SEQUENCE [LARGE SCALE GENOMIC DNA]</scope>
    <source>
        <tissue evidence="1">Fresh leaf</tissue>
    </source>
</reference>
<name>A0A218VVT4_PUNGR</name>
<keyword evidence="4" id="KW-1185">Reference proteome</keyword>
<dbReference type="AlphaFoldDB" id="A0A218VVT4"/>
<evidence type="ECO:0000313" key="2">
    <source>
        <dbReference type="EMBL" id="PKI66312.1"/>
    </source>
</evidence>
<evidence type="ECO:0000313" key="1">
    <source>
        <dbReference type="EMBL" id="OWM64667.1"/>
    </source>
</evidence>
<organism evidence="1 3">
    <name type="scientific">Punica granatum</name>
    <name type="common">Pomegranate</name>
    <dbReference type="NCBI Taxonomy" id="22663"/>
    <lineage>
        <taxon>Eukaryota</taxon>
        <taxon>Viridiplantae</taxon>
        <taxon>Streptophyta</taxon>
        <taxon>Embryophyta</taxon>
        <taxon>Tracheophyta</taxon>
        <taxon>Spermatophyta</taxon>
        <taxon>Magnoliopsida</taxon>
        <taxon>eudicotyledons</taxon>
        <taxon>Gunneridae</taxon>
        <taxon>Pentapetalae</taxon>
        <taxon>rosids</taxon>
        <taxon>malvids</taxon>
        <taxon>Myrtales</taxon>
        <taxon>Lythraceae</taxon>
        <taxon>Punica</taxon>
    </lineage>
</organism>
<gene>
    <name evidence="1" type="ORF">CDL15_Pgr012319</name>
    <name evidence="2" type="ORF">CRG98_013274</name>
</gene>
<dbReference type="Proteomes" id="UP000197138">
    <property type="component" value="Unassembled WGS sequence"/>
</dbReference>
<comment type="caution">
    <text evidence="1">The sequence shown here is derived from an EMBL/GenBank/DDBJ whole genome shotgun (WGS) entry which is preliminary data.</text>
</comment>
<accession>A0A218VVT4</accession>
<reference evidence="3" key="1">
    <citation type="journal article" date="2017" name="Plant J.">
        <title>The pomegranate (Punica granatum L.) genome and the genomics of punicalagin biosynthesis.</title>
        <authorList>
            <person name="Qin G."/>
            <person name="Xu C."/>
            <person name="Ming R."/>
            <person name="Tang H."/>
            <person name="Guyot R."/>
            <person name="Kramer E.M."/>
            <person name="Hu Y."/>
            <person name="Yi X."/>
            <person name="Qi Y."/>
            <person name="Xu X."/>
            <person name="Gao Z."/>
            <person name="Pan H."/>
            <person name="Jian J."/>
            <person name="Tian Y."/>
            <person name="Yue Z."/>
            <person name="Xu Y."/>
        </authorList>
    </citation>
    <scope>NUCLEOTIDE SEQUENCE [LARGE SCALE GENOMIC DNA]</scope>
    <source>
        <strain evidence="3">cv. Dabenzi</strain>
    </source>
</reference>
<dbReference type="EMBL" id="MTKT01005808">
    <property type="protein sequence ID" value="OWM64667.1"/>
    <property type="molecule type" value="Genomic_DNA"/>
</dbReference>